<feature type="domain" description="AB hydrolase-1" evidence="1">
    <location>
        <begin position="20"/>
        <end position="266"/>
    </location>
</feature>
<accession>A0A917BM73</accession>
<proteinExistence type="predicted"/>
<dbReference type="GO" id="GO:0004806">
    <property type="term" value="F:triacylglycerol lipase activity"/>
    <property type="evidence" value="ECO:0007669"/>
    <property type="project" value="TreeGrafter"/>
</dbReference>
<dbReference type="EMBL" id="BMKQ01000001">
    <property type="protein sequence ID" value="GGF51281.1"/>
    <property type="molecule type" value="Genomic_DNA"/>
</dbReference>
<protein>
    <submittedName>
        <fullName evidence="2">Alpha/beta hydrolase</fullName>
    </submittedName>
</protein>
<dbReference type="PANTHER" id="PTHR43433:SF5">
    <property type="entry name" value="AB HYDROLASE-1 DOMAIN-CONTAINING PROTEIN"/>
    <property type="match status" value="1"/>
</dbReference>
<dbReference type="InterPro" id="IPR029058">
    <property type="entry name" value="AB_hydrolase_fold"/>
</dbReference>
<dbReference type="AlphaFoldDB" id="A0A917BM73"/>
<reference evidence="2" key="2">
    <citation type="submission" date="2020-09" db="EMBL/GenBank/DDBJ databases">
        <authorList>
            <person name="Sun Q."/>
            <person name="Zhou Y."/>
        </authorList>
    </citation>
    <scope>NUCLEOTIDE SEQUENCE</scope>
    <source>
        <strain evidence="2">CGMCC 1.16067</strain>
    </source>
</reference>
<dbReference type="SUPFAM" id="SSF53474">
    <property type="entry name" value="alpha/beta-Hydrolases"/>
    <property type="match status" value="1"/>
</dbReference>
<comment type="caution">
    <text evidence="2">The sequence shown here is derived from an EMBL/GenBank/DDBJ whole genome shotgun (WGS) entry which is preliminary data.</text>
</comment>
<dbReference type="Gene3D" id="3.40.50.1820">
    <property type="entry name" value="alpha/beta hydrolase"/>
    <property type="match status" value="1"/>
</dbReference>
<dbReference type="Proteomes" id="UP000649179">
    <property type="component" value="Unassembled WGS sequence"/>
</dbReference>
<name>A0A917BM73_9ACTN</name>
<evidence type="ECO:0000313" key="2">
    <source>
        <dbReference type="EMBL" id="GGF51281.1"/>
    </source>
</evidence>
<dbReference type="Pfam" id="PF12697">
    <property type="entry name" value="Abhydrolase_6"/>
    <property type="match status" value="1"/>
</dbReference>
<evidence type="ECO:0000259" key="1">
    <source>
        <dbReference type="Pfam" id="PF12697"/>
    </source>
</evidence>
<dbReference type="GO" id="GO:0046503">
    <property type="term" value="P:glycerolipid catabolic process"/>
    <property type="evidence" value="ECO:0007669"/>
    <property type="project" value="TreeGrafter"/>
</dbReference>
<dbReference type="InterPro" id="IPR050471">
    <property type="entry name" value="AB_hydrolase"/>
</dbReference>
<keyword evidence="3" id="KW-1185">Reference proteome</keyword>
<reference evidence="2" key="1">
    <citation type="journal article" date="2014" name="Int. J. Syst. Evol. Microbiol.">
        <title>Complete genome sequence of Corynebacterium casei LMG S-19264T (=DSM 44701T), isolated from a smear-ripened cheese.</title>
        <authorList>
            <consortium name="US DOE Joint Genome Institute (JGI-PGF)"/>
            <person name="Walter F."/>
            <person name="Albersmeier A."/>
            <person name="Kalinowski J."/>
            <person name="Ruckert C."/>
        </authorList>
    </citation>
    <scope>NUCLEOTIDE SEQUENCE</scope>
    <source>
        <strain evidence="2">CGMCC 1.16067</strain>
    </source>
</reference>
<gene>
    <name evidence="2" type="ORF">GCM10011519_26620</name>
</gene>
<organism evidence="2 3">
    <name type="scientific">Marmoricola endophyticus</name>
    <dbReference type="NCBI Taxonomy" id="2040280"/>
    <lineage>
        <taxon>Bacteria</taxon>
        <taxon>Bacillati</taxon>
        <taxon>Actinomycetota</taxon>
        <taxon>Actinomycetes</taxon>
        <taxon>Propionibacteriales</taxon>
        <taxon>Nocardioidaceae</taxon>
        <taxon>Marmoricola</taxon>
    </lineage>
</organism>
<evidence type="ECO:0000313" key="3">
    <source>
        <dbReference type="Proteomes" id="UP000649179"/>
    </source>
</evidence>
<sequence length="286" mass="30868">MHSADGTRIGFLEQGTGPGVVLVQGAMADVSAYRRLAEALEGSHTVFRVERRGRGLSPRPYDHGHDVARDVEDVDAVLEATGASTVFGLSSGAIITLEAALTLTRAHQVAVYEPPFYPHGVDEHGVRRIDEEIERGDLGAALLDALLVAGTAPRLLERVPRPIAHRLAGIVVRADHLLRHGSTSFAHLLPGVRYDFHDVAQLGANLDRYSTLRKPVLLISGTTSPPFLREAATRLTELLPDVRHVELVGLGHDGPWNGGGPRRVAALLEAWARPPTLGRGRSRRAV</sequence>
<keyword evidence="2" id="KW-0378">Hydrolase</keyword>
<dbReference type="InterPro" id="IPR000073">
    <property type="entry name" value="AB_hydrolase_1"/>
</dbReference>
<dbReference type="PANTHER" id="PTHR43433">
    <property type="entry name" value="HYDROLASE, ALPHA/BETA FOLD FAMILY PROTEIN"/>
    <property type="match status" value="1"/>
</dbReference>
<dbReference type="RefSeq" id="WP_188780209.1">
    <property type="nucleotide sequence ID" value="NZ_BMKQ01000001.1"/>
</dbReference>